<dbReference type="SUPFAM" id="SSF52047">
    <property type="entry name" value="RNI-like"/>
    <property type="match status" value="1"/>
</dbReference>
<feature type="compositionally biased region" description="Low complexity" evidence="2">
    <location>
        <begin position="931"/>
        <end position="947"/>
    </location>
</feature>
<feature type="region of interest" description="Disordered" evidence="2">
    <location>
        <begin position="765"/>
        <end position="808"/>
    </location>
</feature>
<reference evidence="6" key="1">
    <citation type="submission" date="2016-11" db="UniProtKB">
        <authorList>
            <consortium name="WormBaseParasite"/>
        </authorList>
    </citation>
    <scope>IDENTIFICATION</scope>
</reference>
<protein>
    <submittedName>
        <fullName evidence="6">Protein zyg-11 homolog A</fullName>
    </submittedName>
</protein>
<dbReference type="GO" id="GO:0031462">
    <property type="term" value="C:Cul2-RING ubiquitin ligase complex"/>
    <property type="evidence" value="ECO:0007669"/>
    <property type="project" value="TreeGrafter"/>
</dbReference>
<sequence>MSHRHQPSVAAAAAAPQGSAASASAAAAAAAASQSPSIPPSLEDLCVRLLTSRGLRDLAGPTAAGCGRISFYPRVPYLCPAVADKLLNSLAAGGKLTDPLLGAFTPDRCGLQCVQLENAEDLSLESLKVLKRHRLLRLTCVRLEQVNLYSLVSCLSDASKQQMVSFNLAGTSILCDKLPVIVCLSVFRSLASLNLANTELDCKCLEVICNDLRHLVHLDISKTDVVDIWPLRRMRHRLKYLHLYGVKPKQASRFLTVLSELENLVLLDISDDTSLARFGKPQVQQQVRELFSSPNFLPRLEHLDVSGNKLKLDVGLLRQFVLARPSLKFLGFAMVDEQLSGEPELPVEIAGFDTEDQLIRCLHRYRDRENYMQQTLCAVFLHTNHMFNLRERLLRATFPVLRKYSHRMQLQLAGTAVLYNLTRYQLSFKLCPAVRNTVVDLVLNAMGNFPKQQQLQKNALLTLCNDCFLHQAEFDRLWCLSLVCDGLVQFSDQHMVRMLVAIVSIVSAKVSSRDLALLGSQERLFARLVALVQDRRRLLRSQLADLPKPPGPSDLDPTLKFALSALWNLTDECEPSCRLFVEAGGLEAYLKLFQLLDCSAGAEARQCILPKCLGLLNNIAEMPATRKSLLVADIISMLSQLLTDSSLSVAYFAAGVLANLSLLPDRVWLERLSERPRRRLLPAVGDAVLSWSAPDAEMVAYRSFRPFVRLLEPRRHPSAQLWSLWAIRQVCCRNRQTYLPLLSPKLLRNIRALLPPDAVLPAGCSAFDDPLEQQPADADEAAGTADAPDADDVDEVDEEPSGCAESQQNKLGDAIGALAAEILALLAGGGGTGEAVAAANASAPSGESRGGGSSDDEEDESEAEGDADEDSDGVGGEGESANGGDGACGGGGGSGSGSNGGGEASNGDAARDDEQLLGAVGGGGGGGSGGVNRSEGGSGESSVLQSSRTSCRTAGGPVGHSLHRSSSGGGVGERQGHPTGGLPGN</sequence>
<dbReference type="Pfam" id="PF25013">
    <property type="entry name" value="LRR_Zer-1"/>
    <property type="match status" value="1"/>
</dbReference>
<dbReference type="PANTHER" id="PTHR12904:SF22">
    <property type="entry name" value="ZYG-11 FAMILY MEMBER B, CELL CYCLE REGULATOR"/>
    <property type="match status" value="1"/>
</dbReference>
<accession>A0A1I8J399</accession>
<evidence type="ECO:0000256" key="1">
    <source>
        <dbReference type="ARBA" id="ARBA00022786"/>
    </source>
</evidence>
<feature type="compositionally biased region" description="Acidic residues" evidence="2">
    <location>
        <begin position="788"/>
        <end position="800"/>
    </location>
</feature>
<feature type="compositionally biased region" description="Gly residues" evidence="2">
    <location>
        <begin position="919"/>
        <end position="930"/>
    </location>
</feature>
<dbReference type="WBParaSite" id="maker-uti_cns_0045811-snap-gene-0.10-mRNA-1">
    <property type="protein sequence ID" value="maker-uti_cns_0045811-snap-gene-0.10-mRNA-1"/>
    <property type="gene ID" value="maker-uti_cns_0045811-snap-gene-0.10"/>
</dbReference>
<feature type="compositionally biased region" description="Gly residues" evidence="2">
    <location>
        <begin position="967"/>
        <end position="985"/>
    </location>
</feature>
<dbReference type="InterPro" id="IPR011989">
    <property type="entry name" value="ARM-like"/>
</dbReference>
<dbReference type="InterPro" id="IPR016024">
    <property type="entry name" value="ARM-type_fold"/>
</dbReference>
<evidence type="ECO:0000313" key="6">
    <source>
        <dbReference type="WBParaSite" id="maker-uti_cns_0045811-snap-gene-0.10-mRNA-1"/>
    </source>
</evidence>
<dbReference type="InterPro" id="IPR055142">
    <property type="entry name" value="ZER1-like_C"/>
</dbReference>
<feature type="compositionally biased region" description="Gly residues" evidence="2">
    <location>
        <begin position="873"/>
        <end position="904"/>
    </location>
</feature>
<evidence type="ECO:0000259" key="3">
    <source>
        <dbReference type="Pfam" id="PF22964"/>
    </source>
</evidence>
<dbReference type="Gene3D" id="1.25.10.10">
    <property type="entry name" value="Leucine-rich Repeat Variant"/>
    <property type="match status" value="2"/>
</dbReference>
<feature type="domain" description="Protein zer-1 homolog-like C-terminal" evidence="3">
    <location>
        <begin position="404"/>
        <end position="743"/>
    </location>
</feature>
<name>A0A1I8J399_9PLAT</name>
<evidence type="ECO:0000256" key="2">
    <source>
        <dbReference type="SAM" id="MobiDB-lite"/>
    </source>
</evidence>
<dbReference type="InterPro" id="IPR051341">
    <property type="entry name" value="Zyg-11_UBL_adapter"/>
</dbReference>
<proteinExistence type="predicted"/>
<evidence type="ECO:0000313" key="5">
    <source>
        <dbReference type="Proteomes" id="UP000095280"/>
    </source>
</evidence>
<feature type="region of interest" description="Disordered" evidence="2">
    <location>
        <begin position="835"/>
        <end position="985"/>
    </location>
</feature>
<dbReference type="InterPro" id="IPR056845">
    <property type="entry name" value="LRR_Zer-1"/>
</dbReference>
<dbReference type="AlphaFoldDB" id="A0A1I8J399"/>
<dbReference type="SUPFAM" id="SSF48371">
    <property type="entry name" value="ARM repeat"/>
    <property type="match status" value="1"/>
</dbReference>
<feature type="domain" description="Zer-1-like leucine-rich repeats region" evidence="4">
    <location>
        <begin position="208"/>
        <end position="311"/>
    </location>
</feature>
<keyword evidence="5" id="KW-1185">Reference proteome</keyword>
<keyword evidence="1" id="KW-0833">Ubl conjugation pathway</keyword>
<dbReference type="Gene3D" id="3.80.10.10">
    <property type="entry name" value="Ribonuclease Inhibitor"/>
    <property type="match status" value="1"/>
</dbReference>
<dbReference type="InterPro" id="IPR032675">
    <property type="entry name" value="LRR_dom_sf"/>
</dbReference>
<evidence type="ECO:0000259" key="4">
    <source>
        <dbReference type="Pfam" id="PF25013"/>
    </source>
</evidence>
<dbReference type="Proteomes" id="UP000095280">
    <property type="component" value="Unplaced"/>
</dbReference>
<feature type="compositionally biased region" description="Acidic residues" evidence="2">
    <location>
        <begin position="854"/>
        <end position="872"/>
    </location>
</feature>
<feature type="compositionally biased region" description="Low complexity" evidence="2">
    <location>
        <begin position="835"/>
        <end position="847"/>
    </location>
</feature>
<dbReference type="Pfam" id="PF22964">
    <property type="entry name" value="ZER1-like_2nd"/>
    <property type="match status" value="1"/>
</dbReference>
<organism evidence="5 6">
    <name type="scientific">Macrostomum lignano</name>
    <dbReference type="NCBI Taxonomy" id="282301"/>
    <lineage>
        <taxon>Eukaryota</taxon>
        <taxon>Metazoa</taxon>
        <taxon>Spiralia</taxon>
        <taxon>Lophotrochozoa</taxon>
        <taxon>Platyhelminthes</taxon>
        <taxon>Rhabditophora</taxon>
        <taxon>Macrostomorpha</taxon>
        <taxon>Macrostomida</taxon>
        <taxon>Macrostomidae</taxon>
        <taxon>Macrostomum</taxon>
    </lineage>
</organism>
<dbReference type="PANTHER" id="PTHR12904">
    <property type="match status" value="1"/>
</dbReference>